<keyword evidence="2" id="KW-1185">Reference proteome</keyword>
<evidence type="ECO:0000313" key="2">
    <source>
        <dbReference type="Proteomes" id="UP001055811"/>
    </source>
</evidence>
<dbReference type="EMBL" id="CM042010">
    <property type="protein sequence ID" value="KAI3778788.1"/>
    <property type="molecule type" value="Genomic_DNA"/>
</dbReference>
<gene>
    <name evidence="1" type="ORF">L2E82_08173</name>
</gene>
<evidence type="ECO:0000313" key="1">
    <source>
        <dbReference type="EMBL" id="KAI3778788.1"/>
    </source>
</evidence>
<proteinExistence type="predicted"/>
<organism evidence="1 2">
    <name type="scientific">Cichorium intybus</name>
    <name type="common">Chicory</name>
    <dbReference type="NCBI Taxonomy" id="13427"/>
    <lineage>
        <taxon>Eukaryota</taxon>
        <taxon>Viridiplantae</taxon>
        <taxon>Streptophyta</taxon>
        <taxon>Embryophyta</taxon>
        <taxon>Tracheophyta</taxon>
        <taxon>Spermatophyta</taxon>
        <taxon>Magnoliopsida</taxon>
        <taxon>eudicotyledons</taxon>
        <taxon>Gunneridae</taxon>
        <taxon>Pentapetalae</taxon>
        <taxon>asterids</taxon>
        <taxon>campanulids</taxon>
        <taxon>Asterales</taxon>
        <taxon>Asteraceae</taxon>
        <taxon>Cichorioideae</taxon>
        <taxon>Cichorieae</taxon>
        <taxon>Cichoriinae</taxon>
        <taxon>Cichorium</taxon>
    </lineage>
</organism>
<reference evidence="2" key="1">
    <citation type="journal article" date="2022" name="Mol. Ecol. Resour.">
        <title>The genomes of chicory, endive, great burdock and yacon provide insights into Asteraceae palaeo-polyploidization history and plant inulin production.</title>
        <authorList>
            <person name="Fan W."/>
            <person name="Wang S."/>
            <person name="Wang H."/>
            <person name="Wang A."/>
            <person name="Jiang F."/>
            <person name="Liu H."/>
            <person name="Zhao H."/>
            <person name="Xu D."/>
            <person name="Zhang Y."/>
        </authorList>
    </citation>
    <scope>NUCLEOTIDE SEQUENCE [LARGE SCALE GENOMIC DNA]</scope>
    <source>
        <strain evidence="2">cv. Punajuju</strain>
    </source>
</reference>
<reference evidence="1 2" key="2">
    <citation type="journal article" date="2022" name="Mol. Ecol. Resour.">
        <title>The genomes of chicory, endive, great burdock and yacon provide insights into Asteraceae paleo-polyploidization history and plant inulin production.</title>
        <authorList>
            <person name="Fan W."/>
            <person name="Wang S."/>
            <person name="Wang H."/>
            <person name="Wang A."/>
            <person name="Jiang F."/>
            <person name="Liu H."/>
            <person name="Zhao H."/>
            <person name="Xu D."/>
            <person name="Zhang Y."/>
        </authorList>
    </citation>
    <scope>NUCLEOTIDE SEQUENCE [LARGE SCALE GENOMIC DNA]</scope>
    <source>
        <strain evidence="2">cv. Punajuju</strain>
        <tissue evidence="1">Leaves</tissue>
    </source>
</reference>
<protein>
    <submittedName>
        <fullName evidence="1">Uncharacterized protein</fullName>
    </submittedName>
</protein>
<comment type="caution">
    <text evidence="1">The sequence shown here is derived from an EMBL/GenBank/DDBJ whole genome shotgun (WGS) entry which is preliminary data.</text>
</comment>
<accession>A0ACB9G6V6</accession>
<sequence length="638" mass="71146">MPKFSNPVFDLHSHIITPHIHSTTKFTNLPSLSPIFQNYIQRMSEKLVEKAINSLGKGFDLTSDFRLKYCKGKERLVLLNEHGSNELLVPGFGSFKGVSPDIKCDKGDRVRFQSDILDFNQMSEFFNKKCSGPGKIPNGFFNAMFGFQSCSWASDAANTKYLGLDGYFIMLFNVHLDRYPLILSDEVRNAVPSTWDPPALARFIEKYGTHIIVGISIGGQDVILLKQNKSSNLEPSQLKNHLQDLGDELFNGSCTFPPHQLKTNKNKTPSAFNNVFDPEPMLFNGFSSTAQKNGLTVMCAKRGGDLNSTTHCEWLLTVPSMPDAISFDFIPITSLLPGVPGKGFLSHAINLYLRYKPPIGDLEYFLDFQAHKLWAPIHNDLSLGPTTNRTIKTPALSFSLMGPKLHVNTTQVIISKKPITGMRLYLEGMKCNRLAIHLQHLSETPILFRDKIGEALNWRGSDETADSRFFEPIHWKNFSHVCTAPIKYDPNWALPGKDASFIVTGAQLHVKKHESKSVLHLRLLYSRVSSSCVVQSSWTLGQTNQSQRSGFLSALSTTLTGNPEKEITTANVVVDSGIYPNGPPVEVPSPKLLKFIDMTQVCKGPRDNPGHWLVTGAKLDLNKGKIRLLVKFSLLNIV</sequence>
<dbReference type="Proteomes" id="UP001055811">
    <property type="component" value="Linkage Group LG02"/>
</dbReference>
<name>A0ACB9G6V6_CICIN</name>